<proteinExistence type="predicted"/>
<evidence type="ECO:0000259" key="1">
    <source>
        <dbReference type="PROSITE" id="PS51464"/>
    </source>
</evidence>
<dbReference type="InterPro" id="IPR001347">
    <property type="entry name" value="SIS_dom"/>
</dbReference>
<dbReference type="Pfam" id="PF13580">
    <property type="entry name" value="SIS_2"/>
    <property type="match status" value="1"/>
</dbReference>
<gene>
    <name evidence="2" type="primary">gmhA_2</name>
    <name evidence="2" type="ORF">NCTC12112_02704</name>
</gene>
<dbReference type="AlphaFoldDB" id="A0AAX2JDP9"/>
<dbReference type="SUPFAM" id="SSF53697">
    <property type="entry name" value="SIS domain"/>
    <property type="match status" value="1"/>
</dbReference>
<dbReference type="EC" id="5.3.1.28" evidence="2"/>
<dbReference type="RefSeq" id="WP_005980597.1">
    <property type="nucleotide sequence ID" value="NZ_CABKNW010000005.1"/>
</dbReference>
<reference evidence="2 3" key="1">
    <citation type="submission" date="2018-06" db="EMBL/GenBank/DDBJ databases">
        <authorList>
            <consortium name="Pathogen Informatics"/>
            <person name="Doyle S."/>
        </authorList>
    </citation>
    <scope>NUCLEOTIDE SEQUENCE [LARGE SCALE GENOMIC DNA]</scope>
    <source>
        <strain evidence="2 3">NCTC12112</strain>
    </source>
</reference>
<dbReference type="GeneID" id="78453979"/>
<feature type="domain" description="SIS" evidence="1">
    <location>
        <begin position="33"/>
        <end position="214"/>
    </location>
</feature>
<dbReference type="EMBL" id="LS483487">
    <property type="protein sequence ID" value="SQJ12415.1"/>
    <property type="molecule type" value="Genomic_DNA"/>
</dbReference>
<keyword evidence="2" id="KW-0413">Isomerase</keyword>
<name>A0AAX2JDP9_9FUSO</name>
<protein>
    <submittedName>
        <fullName evidence="2">Phosphoheptose isomerase</fullName>
        <ecNumber evidence="2">5.3.1.28</ecNumber>
    </submittedName>
</protein>
<sequence>MKKSTNILIENLIIRFPKLSNCKVEIENSILEIVNCYKNKGKLLICGNGGSASDSLHIVGELMKSFVLPRKLENKYIDKIKNTFPQEAEYFINNLQSSLPAIALVSEISLITAYSNDNNSELVFAQQVLGYGNEGDILIAISTSGNSKNVIYASQISKIKGMKIISLTGKFGGKLKDISDININVEEEETYIIQEYHLPIYHTLCLGVENEMFGEE</sequence>
<dbReference type="GO" id="GO:0016853">
    <property type="term" value="F:isomerase activity"/>
    <property type="evidence" value="ECO:0007669"/>
    <property type="project" value="UniProtKB-KW"/>
</dbReference>
<evidence type="ECO:0000313" key="3">
    <source>
        <dbReference type="Proteomes" id="UP000249008"/>
    </source>
</evidence>
<dbReference type="InterPro" id="IPR035461">
    <property type="entry name" value="GmhA/DiaA"/>
</dbReference>
<evidence type="ECO:0000313" key="2">
    <source>
        <dbReference type="EMBL" id="SQJ12415.1"/>
    </source>
</evidence>
<dbReference type="Gene3D" id="3.40.50.10490">
    <property type="entry name" value="Glucose-6-phosphate isomerase like protein, domain 1"/>
    <property type="match status" value="1"/>
</dbReference>
<organism evidence="2 3">
    <name type="scientific">Fusobacterium ulcerans</name>
    <dbReference type="NCBI Taxonomy" id="861"/>
    <lineage>
        <taxon>Bacteria</taxon>
        <taxon>Fusobacteriati</taxon>
        <taxon>Fusobacteriota</taxon>
        <taxon>Fusobacteriia</taxon>
        <taxon>Fusobacteriales</taxon>
        <taxon>Fusobacteriaceae</taxon>
        <taxon>Fusobacterium</taxon>
    </lineage>
</organism>
<dbReference type="PROSITE" id="PS51464">
    <property type="entry name" value="SIS"/>
    <property type="match status" value="1"/>
</dbReference>
<dbReference type="CDD" id="cd05006">
    <property type="entry name" value="SIS_GmhA"/>
    <property type="match status" value="1"/>
</dbReference>
<dbReference type="InterPro" id="IPR046348">
    <property type="entry name" value="SIS_dom_sf"/>
</dbReference>
<dbReference type="Proteomes" id="UP000249008">
    <property type="component" value="Chromosome 1"/>
</dbReference>
<dbReference type="PANTHER" id="PTHR30390">
    <property type="entry name" value="SEDOHEPTULOSE 7-PHOSPHATE ISOMERASE / DNAA INITIATOR-ASSOCIATING FACTOR FOR REPLICATION INITIATION"/>
    <property type="match status" value="1"/>
</dbReference>
<accession>A0AAX2JDP9</accession>
<dbReference type="GO" id="GO:0097367">
    <property type="term" value="F:carbohydrate derivative binding"/>
    <property type="evidence" value="ECO:0007669"/>
    <property type="project" value="InterPro"/>
</dbReference>
<dbReference type="InterPro" id="IPR050099">
    <property type="entry name" value="SIS_GmhA/DiaA_subfam"/>
</dbReference>
<dbReference type="GO" id="GO:1901135">
    <property type="term" value="P:carbohydrate derivative metabolic process"/>
    <property type="evidence" value="ECO:0007669"/>
    <property type="project" value="InterPro"/>
</dbReference>